<accession>A0A6A4N376</accession>
<gene>
    <name evidence="1" type="ORF">Lalb_Chr25g0280561</name>
</gene>
<comment type="caution">
    <text evidence="1">The sequence shown here is derived from an EMBL/GenBank/DDBJ whole genome shotgun (WGS) entry which is preliminary data.</text>
</comment>
<organism evidence="1 2">
    <name type="scientific">Lupinus albus</name>
    <name type="common">White lupine</name>
    <name type="synonym">Lupinus termis</name>
    <dbReference type="NCBI Taxonomy" id="3870"/>
    <lineage>
        <taxon>Eukaryota</taxon>
        <taxon>Viridiplantae</taxon>
        <taxon>Streptophyta</taxon>
        <taxon>Embryophyta</taxon>
        <taxon>Tracheophyta</taxon>
        <taxon>Spermatophyta</taxon>
        <taxon>Magnoliopsida</taxon>
        <taxon>eudicotyledons</taxon>
        <taxon>Gunneridae</taxon>
        <taxon>Pentapetalae</taxon>
        <taxon>rosids</taxon>
        <taxon>fabids</taxon>
        <taxon>Fabales</taxon>
        <taxon>Fabaceae</taxon>
        <taxon>Papilionoideae</taxon>
        <taxon>50 kb inversion clade</taxon>
        <taxon>genistoids sensu lato</taxon>
        <taxon>core genistoids</taxon>
        <taxon>Genisteae</taxon>
        <taxon>Lupinus</taxon>
    </lineage>
</organism>
<dbReference type="AlphaFoldDB" id="A0A6A4N376"/>
<dbReference type="PANTHER" id="PTHR36484">
    <property type="entry name" value="OS01G0558700 PROTEIN"/>
    <property type="match status" value="1"/>
</dbReference>
<sequence>MSIEKSLSFNDKKVNSIIKGQKSAKRNRFDHYSSSREVTLEQGKRLKDMDSNKLKAEIKRWAKAVVAYARQISGRFGSS</sequence>
<evidence type="ECO:0000313" key="1">
    <source>
        <dbReference type="EMBL" id="KAE9584670.1"/>
    </source>
</evidence>
<keyword evidence="2" id="KW-1185">Reference proteome</keyword>
<dbReference type="EMBL" id="WOCE01000025">
    <property type="protein sequence ID" value="KAE9584670.1"/>
    <property type="molecule type" value="Genomic_DNA"/>
</dbReference>
<proteinExistence type="predicted"/>
<name>A0A6A4N376_LUPAL</name>
<reference evidence="2" key="1">
    <citation type="journal article" date="2020" name="Nat. Commun.">
        <title>Genome sequence of the cluster root forming white lupin.</title>
        <authorList>
            <person name="Hufnagel B."/>
            <person name="Marques A."/>
            <person name="Soriano A."/>
            <person name="Marques L."/>
            <person name="Divol F."/>
            <person name="Doumas P."/>
            <person name="Sallet E."/>
            <person name="Mancinotti D."/>
            <person name="Carrere S."/>
            <person name="Marande W."/>
            <person name="Arribat S."/>
            <person name="Keller J."/>
            <person name="Huneau C."/>
            <person name="Blein T."/>
            <person name="Aime D."/>
            <person name="Laguerre M."/>
            <person name="Taylor J."/>
            <person name="Schubert V."/>
            <person name="Nelson M."/>
            <person name="Geu-Flores F."/>
            <person name="Crespi M."/>
            <person name="Gallardo-Guerrero K."/>
            <person name="Delaux P.-M."/>
            <person name="Salse J."/>
            <person name="Berges H."/>
            <person name="Guyot R."/>
            <person name="Gouzy J."/>
            <person name="Peret B."/>
        </authorList>
    </citation>
    <scope>NUCLEOTIDE SEQUENCE [LARGE SCALE GENOMIC DNA]</scope>
    <source>
        <strain evidence="2">cv. Amiga</strain>
    </source>
</reference>
<evidence type="ECO:0000313" key="2">
    <source>
        <dbReference type="Proteomes" id="UP000447434"/>
    </source>
</evidence>
<protein>
    <submittedName>
        <fullName evidence="1">Uncharacterized protein</fullName>
    </submittedName>
</protein>
<dbReference type="OrthoDB" id="640098at2759"/>
<dbReference type="PANTHER" id="PTHR36484:SF2">
    <property type="entry name" value="OS01G0558700 PROTEIN"/>
    <property type="match status" value="1"/>
</dbReference>
<dbReference type="Proteomes" id="UP000447434">
    <property type="component" value="Chromosome 25"/>
</dbReference>